<dbReference type="Proteomes" id="UP000186351">
    <property type="component" value="Chromosome"/>
</dbReference>
<evidence type="ECO:0000313" key="6">
    <source>
        <dbReference type="EMBL" id="ANU62525.1"/>
    </source>
</evidence>
<dbReference type="PROSITE" id="PS00786">
    <property type="entry name" value="5_NUCLEOTIDASE_2"/>
    <property type="match status" value="1"/>
</dbReference>
<dbReference type="OrthoDB" id="9801679at2"/>
<dbReference type="GO" id="GO:0016788">
    <property type="term" value="F:hydrolase activity, acting on ester bonds"/>
    <property type="evidence" value="ECO:0007669"/>
    <property type="project" value="InterPro"/>
</dbReference>
<evidence type="ECO:0000259" key="4">
    <source>
        <dbReference type="Pfam" id="PF00149"/>
    </source>
</evidence>
<dbReference type="GO" id="GO:0046872">
    <property type="term" value="F:metal ion binding"/>
    <property type="evidence" value="ECO:0007669"/>
    <property type="project" value="InterPro"/>
</dbReference>
<dbReference type="AlphaFoldDB" id="A0A1B1S6V5"/>
<dbReference type="EMBL" id="CP015402">
    <property type="protein sequence ID" value="ANU62525.1"/>
    <property type="molecule type" value="Genomic_DNA"/>
</dbReference>
<gene>
    <name evidence="6" type="ORF">A4V02_01410</name>
</gene>
<dbReference type="InterPro" id="IPR006146">
    <property type="entry name" value="5'-Nucleotdase_CS"/>
</dbReference>
<comment type="similarity">
    <text evidence="1 3">Belongs to the 5'-nucleotidase family.</text>
</comment>
<dbReference type="SUPFAM" id="SSF55816">
    <property type="entry name" value="5'-nucleotidase (syn. UDP-sugar hydrolase), C-terminal domain"/>
    <property type="match status" value="1"/>
</dbReference>
<dbReference type="InterPro" id="IPR036907">
    <property type="entry name" value="5'-Nucleotdase_C_sf"/>
</dbReference>
<dbReference type="KEGG" id="pary:A4V02_01410"/>
<dbReference type="PANTHER" id="PTHR11575">
    <property type="entry name" value="5'-NUCLEOTIDASE-RELATED"/>
    <property type="match status" value="1"/>
</dbReference>
<keyword evidence="7" id="KW-1185">Reference proteome</keyword>
<evidence type="ECO:0000259" key="5">
    <source>
        <dbReference type="Pfam" id="PF02872"/>
    </source>
</evidence>
<dbReference type="InterPro" id="IPR004843">
    <property type="entry name" value="Calcineurin-like_PHP"/>
</dbReference>
<dbReference type="STRING" id="1796646.A4V02_01410"/>
<dbReference type="InterPro" id="IPR008334">
    <property type="entry name" value="5'-Nucleotdase_C"/>
</dbReference>
<sequence>MKRLITSIAISLTALASVAGNLVILHTNDTHSAIDPDDKGLGGIVRRKVLIDSVRASQPNVLLVDAGDAVQGTLYFTLYDGEVERRLMNELGYDIQILGNHEFDNGMERLAAQWRQLNAQRLSSNYDFRGTPLDSVFKPYAIKEYDGKKIGIIALNLNPEGMIAAHNTVGLRYLDAIKAANALAWYLSNVEHVDAVVAVSHIGYDKSTDNTPSDLEVAAATEGIDIIIGGHSHTLIDPDAPDAPAFRVPNAVGDTVLIAQTGSRGRELGEITLDLSTMQARSRLIPVDSRLDARADSSLEAIIAPYRNGIDTLKKTRIGNLSQDMPAGSDILLNWVADEMLAAARGMVHFDVDLSIVNKGGIRRGLPKGPVTKEEIMTMLPFDNHLVLLEIKGSDLINAFKVMKGRGGDGVSDGFDWRNIDPGRTYMLATIDYLANGGDYMEPLTHATQLYRSEGKLDEILMERIESRHGKSIKYKSAAPRM</sequence>
<evidence type="ECO:0000313" key="7">
    <source>
        <dbReference type="Proteomes" id="UP000186351"/>
    </source>
</evidence>
<evidence type="ECO:0000256" key="2">
    <source>
        <dbReference type="ARBA" id="ARBA00022729"/>
    </source>
</evidence>
<accession>A0A1Z2XEZ0</accession>
<feature type="signal peptide" evidence="3">
    <location>
        <begin position="1"/>
        <end position="19"/>
    </location>
</feature>
<reference evidence="7" key="1">
    <citation type="submission" date="2016-04" db="EMBL/GenBank/DDBJ databases">
        <title>Complete Genome Sequences of Twelve Strains of a Stable Defined Moderately Diverse Mouse Microbiota 2 (sDMDMm2).</title>
        <authorList>
            <person name="Uchimura Y."/>
            <person name="Wyss M."/>
            <person name="Brugiroux S."/>
            <person name="Limenitakis J.P."/>
            <person name="Stecher B."/>
            <person name="McCoy K.D."/>
            <person name="Macpherson A.J."/>
        </authorList>
    </citation>
    <scope>NUCLEOTIDE SEQUENCE [LARGE SCALE GENOMIC DNA]</scope>
    <source>
        <strain evidence="7">YL27</strain>
    </source>
</reference>
<dbReference type="PRINTS" id="PR01607">
    <property type="entry name" value="APYRASEFAMLY"/>
</dbReference>
<dbReference type="SUPFAM" id="SSF56300">
    <property type="entry name" value="Metallo-dependent phosphatases"/>
    <property type="match status" value="1"/>
</dbReference>
<dbReference type="Pfam" id="PF02872">
    <property type="entry name" value="5_nucleotid_C"/>
    <property type="match status" value="1"/>
</dbReference>
<dbReference type="GO" id="GO:0000166">
    <property type="term" value="F:nucleotide binding"/>
    <property type="evidence" value="ECO:0007669"/>
    <property type="project" value="UniProtKB-KW"/>
</dbReference>
<feature type="domain" description="Calcineurin-like phosphoesterase" evidence="4">
    <location>
        <begin position="23"/>
        <end position="234"/>
    </location>
</feature>
<name>A0A1B1S6V5_9BACT</name>
<proteinExistence type="inferred from homology"/>
<dbReference type="RefSeq" id="WP_068959922.1">
    <property type="nucleotide sequence ID" value="NZ_CAJTAP010000011.1"/>
</dbReference>
<protein>
    <submittedName>
        <fullName evidence="6">Bifunctional metallophosphatase/5'-nucleotidase</fullName>
    </submittedName>
</protein>
<keyword evidence="2 3" id="KW-0732">Signal</keyword>
<dbReference type="InterPro" id="IPR029052">
    <property type="entry name" value="Metallo-depent_PP-like"/>
</dbReference>
<keyword evidence="3" id="KW-0378">Hydrolase</keyword>
<feature type="domain" description="5'-Nucleotidase C-terminal" evidence="5">
    <location>
        <begin position="327"/>
        <end position="405"/>
    </location>
</feature>
<organism evidence="6 7">
    <name type="scientific">Muribaculum intestinale</name>
    <dbReference type="NCBI Taxonomy" id="1796646"/>
    <lineage>
        <taxon>Bacteria</taxon>
        <taxon>Pseudomonadati</taxon>
        <taxon>Bacteroidota</taxon>
        <taxon>Bacteroidia</taxon>
        <taxon>Bacteroidales</taxon>
        <taxon>Muribaculaceae</taxon>
        <taxon>Muribaculum</taxon>
    </lineage>
</organism>
<dbReference type="InterPro" id="IPR006179">
    <property type="entry name" value="5_nucleotidase/apyrase"/>
</dbReference>
<dbReference type="GO" id="GO:0009166">
    <property type="term" value="P:nucleotide catabolic process"/>
    <property type="evidence" value="ECO:0007669"/>
    <property type="project" value="InterPro"/>
</dbReference>
<evidence type="ECO:0000256" key="3">
    <source>
        <dbReference type="RuleBase" id="RU362119"/>
    </source>
</evidence>
<accession>A0A1B1S6V5</accession>
<keyword evidence="3" id="KW-0547">Nucleotide-binding</keyword>
<dbReference type="PANTHER" id="PTHR11575:SF24">
    <property type="entry name" value="5'-NUCLEOTIDASE"/>
    <property type="match status" value="1"/>
</dbReference>
<evidence type="ECO:0000256" key="1">
    <source>
        <dbReference type="ARBA" id="ARBA00006654"/>
    </source>
</evidence>
<feature type="chain" id="PRO_5015366817" evidence="3">
    <location>
        <begin position="20"/>
        <end position="482"/>
    </location>
</feature>
<dbReference type="Gene3D" id="3.60.21.10">
    <property type="match status" value="1"/>
</dbReference>
<dbReference type="GeneID" id="65535493"/>
<dbReference type="Gene3D" id="3.90.780.10">
    <property type="entry name" value="5'-Nucleotidase, C-terminal domain"/>
    <property type="match status" value="2"/>
</dbReference>
<dbReference type="Pfam" id="PF00149">
    <property type="entry name" value="Metallophos"/>
    <property type="match status" value="1"/>
</dbReference>
<dbReference type="PROSITE" id="PS00785">
    <property type="entry name" value="5_NUCLEOTIDASE_1"/>
    <property type="match status" value="1"/>
</dbReference>